<evidence type="ECO:0000313" key="2">
    <source>
        <dbReference type="EMBL" id="KAG2230423.1"/>
    </source>
</evidence>
<sequence length="531" mass="61146">MGNKEENPQYNFINKNYLQKVTQPKFSRFVTANEREIIKRSAKIPFETSLQLQNKWIKYYNNVITAERPKVQTTSRGNKTTTAFKNIFIQAKALNNSQAQISAASIRAIGDQARSSARLLKRDDSSTEESGDESPVEDEDENSTDESGDEISLITENGDKTYANKVRNMAIKKLLDPKHIIDVINIPGKEHGNSIRHILHQKAHLILQQESIDFISTELIKLSLSSILNFINPQLRNIYQSLIPIDEMKKINHLRQQKKYELKFDDSMNTLIDEVLDKLEPYTTTNNTDKLHTIIDELKYQEPNKHSPKYQLLNAVEIVVRGFRFWKGTSPKSELAYLRKFEGLLEVIMDDTELILSDGENVCVSTRDSLRSIMEEDELTEFGRRIDLLVNCSRLDVTVELCSIEFKRQDASNSVVTHQQSKNARINSCILSSINTLTRNYVMFSQKITDIHIPTDTFEFDSLRSTLKYLYLWKSSLVELSAKIIKSLYNNKRKYSLVEACEEDNDNPPRLSPPPIQLNDVFMTPHRKSTK</sequence>
<reference evidence="2" key="1">
    <citation type="submission" date="2021-01" db="EMBL/GenBank/DDBJ databases">
        <title>Metabolic potential, ecology and presence of endohyphal bacteria is reflected in genomic diversity of Mucoromycotina.</title>
        <authorList>
            <person name="Muszewska A."/>
            <person name="Okrasinska A."/>
            <person name="Steczkiewicz K."/>
            <person name="Drgas O."/>
            <person name="Orlowska M."/>
            <person name="Perlinska-Lenart U."/>
            <person name="Aleksandrzak-Piekarczyk T."/>
            <person name="Szatraj K."/>
            <person name="Zielenkiewicz U."/>
            <person name="Pilsyk S."/>
            <person name="Malc E."/>
            <person name="Mieczkowski P."/>
            <person name="Kruszewska J.S."/>
            <person name="Biernat P."/>
            <person name="Pawlowska J."/>
        </authorList>
    </citation>
    <scope>NUCLEOTIDE SEQUENCE</scope>
    <source>
        <strain evidence="2">WA0000018081</strain>
    </source>
</reference>
<dbReference type="Proteomes" id="UP000613177">
    <property type="component" value="Unassembled WGS sequence"/>
</dbReference>
<protein>
    <submittedName>
        <fullName evidence="2">Uncharacterized protein</fullName>
    </submittedName>
</protein>
<name>A0A8H7VVQ2_9FUNG</name>
<feature type="region of interest" description="Disordered" evidence="1">
    <location>
        <begin position="117"/>
        <end position="155"/>
    </location>
</feature>
<organism evidence="2 3">
    <name type="scientific">Thamnidium elegans</name>
    <dbReference type="NCBI Taxonomy" id="101142"/>
    <lineage>
        <taxon>Eukaryota</taxon>
        <taxon>Fungi</taxon>
        <taxon>Fungi incertae sedis</taxon>
        <taxon>Mucoromycota</taxon>
        <taxon>Mucoromycotina</taxon>
        <taxon>Mucoromycetes</taxon>
        <taxon>Mucorales</taxon>
        <taxon>Mucorineae</taxon>
        <taxon>Mucoraceae</taxon>
        <taxon>Thamnidium</taxon>
    </lineage>
</organism>
<dbReference type="EMBL" id="JAEPRE010000203">
    <property type="protein sequence ID" value="KAG2230423.1"/>
    <property type="molecule type" value="Genomic_DNA"/>
</dbReference>
<comment type="caution">
    <text evidence="2">The sequence shown here is derived from an EMBL/GenBank/DDBJ whole genome shotgun (WGS) entry which is preliminary data.</text>
</comment>
<accession>A0A8H7VVQ2</accession>
<feature type="region of interest" description="Disordered" evidence="1">
    <location>
        <begin position="503"/>
        <end position="531"/>
    </location>
</feature>
<feature type="compositionally biased region" description="Acidic residues" evidence="1">
    <location>
        <begin position="126"/>
        <end position="149"/>
    </location>
</feature>
<dbReference type="AlphaFoldDB" id="A0A8H7VVQ2"/>
<evidence type="ECO:0000313" key="3">
    <source>
        <dbReference type="Proteomes" id="UP000613177"/>
    </source>
</evidence>
<evidence type="ECO:0000256" key="1">
    <source>
        <dbReference type="SAM" id="MobiDB-lite"/>
    </source>
</evidence>
<gene>
    <name evidence="2" type="ORF">INT48_007265</name>
</gene>
<keyword evidence="3" id="KW-1185">Reference proteome</keyword>
<proteinExistence type="predicted"/>